<dbReference type="Proteomes" id="UP001281003">
    <property type="component" value="Unassembled WGS sequence"/>
</dbReference>
<reference evidence="3" key="1">
    <citation type="journal article" date="2023" name="Mol. Phylogenet. Evol.">
        <title>Genome-scale phylogeny and comparative genomics of the fungal order Sordariales.</title>
        <authorList>
            <person name="Hensen N."/>
            <person name="Bonometti L."/>
            <person name="Westerberg I."/>
            <person name="Brannstrom I.O."/>
            <person name="Guillou S."/>
            <person name="Cros-Aarteil S."/>
            <person name="Calhoun S."/>
            <person name="Haridas S."/>
            <person name="Kuo A."/>
            <person name="Mondo S."/>
            <person name="Pangilinan J."/>
            <person name="Riley R."/>
            <person name="LaButti K."/>
            <person name="Andreopoulos B."/>
            <person name="Lipzen A."/>
            <person name="Chen C."/>
            <person name="Yan M."/>
            <person name="Daum C."/>
            <person name="Ng V."/>
            <person name="Clum A."/>
            <person name="Steindorff A."/>
            <person name="Ohm R.A."/>
            <person name="Martin F."/>
            <person name="Silar P."/>
            <person name="Natvig D.O."/>
            <person name="Lalanne C."/>
            <person name="Gautier V."/>
            <person name="Ament-Velasquez S.L."/>
            <person name="Kruys A."/>
            <person name="Hutchinson M.I."/>
            <person name="Powell A.J."/>
            <person name="Barry K."/>
            <person name="Miller A.N."/>
            <person name="Grigoriev I.V."/>
            <person name="Debuchy R."/>
            <person name="Gladieux P."/>
            <person name="Hiltunen Thoren M."/>
            <person name="Johannesson H."/>
        </authorList>
    </citation>
    <scope>NUCLEOTIDE SEQUENCE</scope>
    <source>
        <strain evidence="3">FGSC 1904</strain>
    </source>
</reference>
<feature type="compositionally biased region" description="Basic and acidic residues" evidence="1">
    <location>
        <begin position="258"/>
        <end position="270"/>
    </location>
</feature>
<keyword evidence="2" id="KW-1133">Transmembrane helix</keyword>
<gene>
    <name evidence="3" type="ORF">B0T20DRAFT_496723</name>
</gene>
<feature type="region of interest" description="Disordered" evidence="1">
    <location>
        <begin position="198"/>
        <end position="321"/>
    </location>
</feature>
<proteinExistence type="predicted"/>
<comment type="caution">
    <text evidence="3">The sequence shown here is derived from an EMBL/GenBank/DDBJ whole genome shotgun (WGS) entry which is preliminary data.</text>
</comment>
<feature type="transmembrane region" description="Helical" evidence="2">
    <location>
        <begin position="20"/>
        <end position="39"/>
    </location>
</feature>
<protein>
    <submittedName>
        <fullName evidence="3">Uncharacterized protein</fullName>
    </submittedName>
</protein>
<dbReference type="EMBL" id="JAUTDP010000004">
    <property type="protein sequence ID" value="KAK3400298.1"/>
    <property type="molecule type" value="Genomic_DNA"/>
</dbReference>
<accession>A0AAE0UDP3</accession>
<feature type="transmembrane region" description="Helical" evidence="2">
    <location>
        <begin position="60"/>
        <end position="80"/>
    </location>
</feature>
<organism evidence="3 4">
    <name type="scientific">Sordaria brevicollis</name>
    <dbReference type="NCBI Taxonomy" id="83679"/>
    <lineage>
        <taxon>Eukaryota</taxon>
        <taxon>Fungi</taxon>
        <taxon>Dikarya</taxon>
        <taxon>Ascomycota</taxon>
        <taxon>Pezizomycotina</taxon>
        <taxon>Sordariomycetes</taxon>
        <taxon>Sordariomycetidae</taxon>
        <taxon>Sordariales</taxon>
        <taxon>Sordariaceae</taxon>
        <taxon>Sordaria</taxon>
    </lineage>
</organism>
<sequence>MAGFLIPPWYKPYEPTESDLILATFVWGFTFALSICVLAKGIKQTHRCFRRCHFWNPYIIMVWVEWASCLGVAASSWLFLRVHPLTYMAKLYIEMNIAEFLGKILKQSNRRHSSFSLSNNFRTPATCNSWHPDLEANDSPRDYIFNREWRDSLQQHDKPSGGQMHPLNMDVLSHRDWDHDTEKWGEIHGAGSYDVCTEGEDEVGEPSTPSEVHIKDAPWPAVEVKRRSSSVTSSEEKRPKRQVRPTIQREATCAAYDNNERDGNHGENRGCGHYPGRVPGQDRRNPRQKRDSGVETDFETDELMQGTSPKTKNFSEREDGG</sequence>
<name>A0AAE0UDP3_SORBR</name>
<reference evidence="3" key="2">
    <citation type="submission" date="2023-07" db="EMBL/GenBank/DDBJ databases">
        <authorList>
            <consortium name="Lawrence Berkeley National Laboratory"/>
            <person name="Haridas S."/>
            <person name="Hensen N."/>
            <person name="Bonometti L."/>
            <person name="Westerberg I."/>
            <person name="Brannstrom I.O."/>
            <person name="Guillou S."/>
            <person name="Cros-Aarteil S."/>
            <person name="Calhoun S."/>
            <person name="Kuo A."/>
            <person name="Mondo S."/>
            <person name="Pangilinan J."/>
            <person name="Riley R."/>
            <person name="LaButti K."/>
            <person name="Andreopoulos B."/>
            <person name="Lipzen A."/>
            <person name="Chen C."/>
            <person name="Yanf M."/>
            <person name="Daum C."/>
            <person name="Ng V."/>
            <person name="Clum A."/>
            <person name="Steindorff A."/>
            <person name="Ohm R."/>
            <person name="Martin F."/>
            <person name="Silar P."/>
            <person name="Natvig D."/>
            <person name="Lalanne C."/>
            <person name="Gautier V."/>
            <person name="Ament-velasquez S.L."/>
            <person name="Kruys A."/>
            <person name="Hutchinson M.I."/>
            <person name="Powell A.J."/>
            <person name="Barry K."/>
            <person name="Miller A.N."/>
            <person name="Grigoriev I.V."/>
            <person name="Debuchy R."/>
            <person name="Gladieux P."/>
            <person name="Thoren M.H."/>
            <person name="Johannesson H."/>
        </authorList>
    </citation>
    <scope>NUCLEOTIDE SEQUENCE</scope>
    <source>
        <strain evidence="3">FGSC 1904</strain>
    </source>
</reference>
<evidence type="ECO:0000313" key="4">
    <source>
        <dbReference type="Proteomes" id="UP001281003"/>
    </source>
</evidence>
<keyword evidence="2" id="KW-0472">Membrane</keyword>
<evidence type="ECO:0000256" key="1">
    <source>
        <dbReference type="SAM" id="MobiDB-lite"/>
    </source>
</evidence>
<evidence type="ECO:0000256" key="2">
    <source>
        <dbReference type="SAM" id="Phobius"/>
    </source>
</evidence>
<feature type="compositionally biased region" description="Basic and acidic residues" evidence="1">
    <location>
        <begin position="280"/>
        <end position="293"/>
    </location>
</feature>
<keyword evidence="2" id="KW-0812">Transmembrane</keyword>
<keyword evidence="4" id="KW-1185">Reference proteome</keyword>
<evidence type="ECO:0000313" key="3">
    <source>
        <dbReference type="EMBL" id="KAK3400298.1"/>
    </source>
</evidence>
<dbReference type="AlphaFoldDB" id="A0AAE0UDP3"/>